<organism evidence="12 13">
    <name type="scientific">Penicillium solitum</name>
    <dbReference type="NCBI Taxonomy" id="60172"/>
    <lineage>
        <taxon>Eukaryota</taxon>
        <taxon>Fungi</taxon>
        <taxon>Dikarya</taxon>
        <taxon>Ascomycota</taxon>
        <taxon>Pezizomycotina</taxon>
        <taxon>Eurotiomycetes</taxon>
        <taxon>Eurotiomycetidae</taxon>
        <taxon>Eurotiales</taxon>
        <taxon>Aspergillaceae</taxon>
        <taxon>Penicillium</taxon>
    </lineage>
</organism>
<evidence type="ECO:0000256" key="3">
    <source>
        <dbReference type="ARBA" id="ARBA00006617"/>
    </source>
</evidence>
<gene>
    <name evidence="12" type="ORF">PENSOL_c087G06331</name>
</gene>
<dbReference type="Gene3D" id="1.20.1720.10">
    <property type="entry name" value="Multidrug resistance protein D"/>
    <property type="match status" value="1"/>
</dbReference>
<feature type="domain" description="Major facilitator superfamily (MFS) profile" evidence="11">
    <location>
        <begin position="69"/>
        <end position="541"/>
    </location>
</feature>
<dbReference type="GO" id="GO:0005886">
    <property type="term" value="C:plasma membrane"/>
    <property type="evidence" value="ECO:0007669"/>
    <property type="project" value="TreeGrafter"/>
</dbReference>
<evidence type="ECO:0000256" key="8">
    <source>
        <dbReference type="ARBA" id="ARBA00023128"/>
    </source>
</evidence>
<feature type="transmembrane region" description="Helical" evidence="10">
    <location>
        <begin position="224"/>
        <end position="243"/>
    </location>
</feature>
<proteinExistence type="inferred from homology"/>
<evidence type="ECO:0000259" key="11">
    <source>
        <dbReference type="PROSITE" id="PS50850"/>
    </source>
</evidence>
<dbReference type="GO" id="GO:0005741">
    <property type="term" value="C:mitochondrial outer membrane"/>
    <property type="evidence" value="ECO:0007669"/>
    <property type="project" value="UniProtKB-SubCell"/>
</dbReference>
<evidence type="ECO:0000256" key="2">
    <source>
        <dbReference type="ARBA" id="ARBA00004450"/>
    </source>
</evidence>
<keyword evidence="5" id="KW-1000">Mitochondrion outer membrane</keyword>
<evidence type="ECO:0000256" key="1">
    <source>
        <dbReference type="ARBA" id="ARBA00004141"/>
    </source>
</evidence>
<dbReference type="Gene3D" id="3.40.50.720">
    <property type="entry name" value="NAD(P)-binding Rossmann-like Domain"/>
    <property type="match status" value="1"/>
</dbReference>
<evidence type="ECO:0000313" key="12">
    <source>
        <dbReference type="EMBL" id="OQD86452.1"/>
    </source>
</evidence>
<dbReference type="InterPro" id="IPR011701">
    <property type="entry name" value="MFS"/>
</dbReference>
<accession>A0A1V6QBR7</accession>
<dbReference type="STRING" id="60172.A0A1V6QBR7"/>
<keyword evidence="4 10" id="KW-0812">Transmembrane</keyword>
<dbReference type="SUPFAM" id="SSF51735">
    <property type="entry name" value="NAD(P)-binding Rossmann-fold domains"/>
    <property type="match status" value="1"/>
</dbReference>
<keyword evidence="6" id="KW-0809">Transit peptide</keyword>
<feature type="transmembrane region" description="Helical" evidence="10">
    <location>
        <begin position="69"/>
        <end position="92"/>
    </location>
</feature>
<dbReference type="FunFam" id="3.40.50.720:FF:000366">
    <property type="entry name" value="Protein FMP52, mitochondrial"/>
    <property type="match status" value="1"/>
</dbReference>
<keyword evidence="13" id="KW-1185">Reference proteome</keyword>
<keyword evidence="8" id="KW-0496">Mitochondrion</keyword>
<comment type="similarity">
    <text evidence="3">Belongs to the FMP52 family.</text>
</comment>
<feature type="transmembrane region" description="Helical" evidence="10">
    <location>
        <begin position="104"/>
        <end position="123"/>
    </location>
</feature>
<feature type="transmembrane region" description="Helical" evidence="10">
    <location>
        <begin position="329"/>
        <end position="351"/>
    </location>
</feature>
<dbReference type="InterPro" id="IPR020846">
    <property type="entry name" value="MFS_dom"/>
</dbReference>
<comment type="caution">
    <text evidence="12">The sequence shown here is derived from an EMBL/GenBank/DDBJ whole genome shotgun (WGS) entry which is preliminary data.</text>
</comment>
<name>A0A1V6QBR7_9EURO</name>
<feature type="transmembrane region" description="Helical" evidence="10">
    <location>
        <begin position="441"/>
        <end position="463"/>
    </location>
</feature>
<feature type="transmembrane region" description="Helical" evidence="10">
    <location>
        <begin position="515"/>
        <end position="538"/>
    </location>
</feature>
<evidence type="ECO:0000313" key="13">
    <source>
        <dbReference type="Proteomes" id="UP000191612"/>
    </source>
</evidence>
<dbReference type="Proteomes" id="UP000191612">
    <property type="component" value="Unassembled WGS sequence"/>
</dbReference>
<keyword evidence="7 10" id="KW-1133">Transmembrane helix</keyword>
<reference evidence="13" key="1">
    <citation type="journal article" date="2017" name="Nat. Microbiol.">
        <title>Global analysis of biosynthetic gene clusters reveals vast potential of secondary metabolite production in Penicillium species.</title>
        <authorList>
            <person name="Nielsen J.C."/>
            <person name="Grijseels S."/>
            <person name="Prigent S."/>
            <person name="Ji B."/>
            <person name="Dainat J."/>
            <person name="Nielsen K.F."/>
            <person name="Frisvad J.C."/>
            <person name="Workman M."/>
            <person name="Nielsen J."/>
        </authorList>
    </citation>
    <scope>NUCLEOTIDE SEQUENCE [LARGE SCALE GENOMIC DNA]</scope>
    <source>
        <strain evidence="13">IBT 29525</strain>
    </source>
</reference>
<evidence type="ECO:0000256" key="10">
    <source>
        <dbReference type="SAM" id="Phobius"/>
    </source>
</evidence>
<sequence>MEMNYNEGALHQIEEELGTTIYPGTEIMADVGTHHFVKSSAKSSRVLVPQPSQDPHDPLNWSPFWKMSVMAITTATSFSQGLGPLALAPMFPQLMESFDSDLPGVVQFTGICILVLGFSNFFWIPLQTCYGRRPVLIFSTLICLVSNIWRAVATSYGSYIGACVLNGFGAGPAETSQPEITADIIFLHDRGAYNTLYFTAYFGSMIVGPILAGSMAEHVGWRSFFWLNVCLLGLVLILQIFLLPETKWHRVHPNEAHGALSTDQKTIESDPEKLAEVSQHENIQVEAPSDQDPYLHRGGPSKQQFKLWQVDGVTFKSVLNSFWIPWKMLTFPIVMFSAFVVSWTSSCFLTLNLTQSQAFAKPPYNFDSQTIGFFNFAILIGAFIGLATNGPFSDWISMRATRKNNGVREPEMRLPAMAVYVVIMIIGNFVVAFGYEYKWDWRAIVIIGYTAAGIQVAVLPAIASTYAVDSYKPVAGSIFVSITVNKNLWGYGFSNFITKWVEESGFIKPIMMNMYMANVALIGGTGMVGSHILTSLIANPAVTRVDTISRRTPPVTGDTPPAKLTNFVSGDTATWASQLSSLSPTPSIFFSAFGTTKAAAGGFDNQYKIEHGLNVELAKAAHEAGTKVYVLISSTGANKDSNIAYSRMKGEIEEDIKKLGFERMVILRPGMIAGTREESRPLEAGIRFIANWAGKLHSSLKDGWAQEADVIGKAAVNAGLKALEGDVPEGSEKVWTLFGSDIIKYGKETSS</sequence>
<evidence type="ECO:0000256" key="7">
    <source>
        <dbReference type="ARBA" id="ARBA00022989"/>
    </source>
</evidence>
<dbReference type="GO" id="GO:0022857">
    <property type="term" value="F:transmembrane transporter activity"/>
    <property type="evidence" value="ECO:0007669"/>
    <property type="project" value="InterPro"/>
</dbReference>
<dbReference type="PANTHER" id="PTHR23502:SF149">
    <property type="entry name" value="TRANSPORTER, PUTATIVE-RELATED"/>
    <property type="match status" value="1"/>
</dbReference>
<dbReference type="Pfam" id="PF01370">
    <property type="entry name" value="Epimerase"/>
    <property type="match status" value="1"/>
</dbReference>
<feature type="transmembrane region" description="Helical" evidence="10">
    <location>
        <begin position="371"/>
        <end position="393"/>
    </location>
</feature>
<comment type="subcellular location">
    <subcellularLocation>
        <location evidence="1">Membrane</location>
        <topology evidence="1">Multi-pass membrane protein</topology>
    </subcellularLocation>
    <subcellularLocation>
        <location evidence="2">Mitochondrion outer membrane</location>
        <topology evidence="2">Peripheral membrane protein</topology>
    </subcellularLocation>
</comment>
<dbReference type="SUPFAM" id="SSF103473">
    <property type="entry name" value="MFS general substrate transporter"/>
    <property type="match status" value="1"/>
</dbReference>
<evidence type="ECO:0000256" key="4">
    <source>
        <dbReference type="ARBA" id="ARBA00022692"/>
    </source>
</evidence>
<dbReference type="AlphaFoldDB" id="A0A1V6QBR7"/>
<dbReference type="InterPro" id="IPR036259">
    <property type="entry name" value="MFS_trans_sf"/>
</dbReference>
<evidence type="ECO:0000256" key="5">
    <source>
        <dbReference type="ARBA" id="ARBA00022787"/>
    </source>
</evidence>
<feature type="transmembrane region" description="Helical" evidence="10">
    <location>
        <begin position="135"/>
        <end position="152"/>
    </location>
</feature>
<dbReference type="InterPro" id="IPR001509">
    <property type="entry name" value="Epimerase_deHydtase"/>
</dbReference>
<evidence type="ECO:0000256" key="6">
    <source>
        <dbReference type="ARBA" id="ARBA00022946"/>
    </source>
</evidence>
<dbReference type="PROSITE" id="PS50850">
    <property type="entry name" value="MFS"/>
    <property type="match status" value="1"/>
</dbReference>
<dbReference type="InterPro" id="IPR036291">
    <property type="entry name" value="NAD(P)-bd_dom_sf"/>
</dbReference>
<dbReference type="PANTHER" id="PTHR23502">
    <property type="entry name" value="MAJOR FACILITATOR SUPERFAMILY"/>
    <property type="match status" value="1"/>
</dbReference>
<dbReference type="Pfam" id="PF07690">
    <property type="entry name" value="MFS_1"/>
    <property type="match status" value="1"/>
</dbReference>
<feature type="transmembrane region" description="Helical" evidence="10">
    <location>
        <begin position="414"/>
        <end position="435"/>
    </location>
</feature>
<protein>
    <recommendedName>
        <fullName evidence="11">Major facilitator superfamily (MFS) profile domain-containing protein</fullName>
    </recommendedName>
</protein>
<keyword evidence="9 10" id="KW-0472">Membrane</keyword>
<evidence type="ECO:0000256" key="9">
    <source>
        <dbReference type="ARBA" id="ARBA00023136"/>
    </source>
</evidence>
<dbReference type="EMBL" id="MDYO01000087">
    <property type="protein sequence ID" value="OQD86452.1"/>
    <property type="molecule type" value="Genomic_DNA"/>
</dbReference>